<gene>
    <name evidence="1" type="ORF">BU25DRAFT_182882</name>
</gene>
<proteinExistence type="predicted"/>
<evidence type="ECO:0000313" key="2">
    <source>
        <dbReference type="Proteomes" id="UP000799754"/>
    </source>
</evidence>
<name>A0ACB6RN04_9PLEO</name>
<protein>
    <submittedName>
        <fullName evidence="1">Uncharacterized protein</fullName>
    </submittedName>
</protein>
<dbReference type="Proteomes" id="UP000799754">
    <property type="component" value="Unassembled WGS sequence"/>
</dbReference>
<organism evidence="1 2">
    <name type="scientific">Macroventuria anomochaeta</name>
    <dbReference type="NCBI Taxonomy" id="301207"/>
    <lineage>
        <taxon>Eukaryota</taxon>
        <taxon>Fungi</taxon>
        <taxon>Dikarya</taxon>
        <taxon>Ascomycota</taxon>
        <taxon>Pezizomycotina</taxon>
        <taxon>Dothideomycetes</taxon>
        <taxon>Pleosporomycetidae</taxon>
        <taxon>Pleosporales</taxon>
        <taxon>Pleosporineae</taxon>
        <taxon>Didymellaceae</taxon>
        <taxon>Macroventuria</taxon>
    </lineage>
</organism>
<accession>A0ACB6RN04</accession>
<sequence length="121" mass="13631">MESLHTIIDPLSTYTTSTSHRQPSGSAGHIARPVQTMMLPYLDVADIVSLSRTCKGFGQLQPVLKVTAYNINDHLKKFFKDPLKFQVVRFHCGALVHGDFARKLLLPCPWKDKGFTTCSRR</sequence>
<comment type="caution">
    <text evidence="1">The sequence shown here is derived from an EMBL/GenBank/DDBJ whole genome shotgun (WGS) entry which is preliminary data.</text>
</comment>
<keyword evidence="2" id="KW-1185">Reference proteome</keyword>
<reference evidence="1" key="1">
    <citation type="journal article" date="2020" name="Stud. Mycol.">
        <title>101 Dothideomycetes genomes: a test case for predicting lifestyles and emergence of pathogens.</title>
        <authorList>
            <person name="Haridas S."/>
            <person name="Albert R."/>
            <person name="Binder M."/>
            <person name="Bloem J."/>
            <person name="Labutti K."/>
            <person name="Salamov A."/>
            <person name="Andreopoulos B."/>
            <person name="Baker S."/>
            <person name="Barry K."/>
            <person name="Bills G."/>
            <person name="Bluhm B."/>
            <person name="Cannon C."/>
            <person name="Castanera R."/>
            <person name="Culley D."/>
            <person name="Daum C."/>
            <person name="Ezra D."/>
            <person name="Gonzalez J."/>
            <person name="Henrissat B."/>
            <person name="Kuo A."/>
            <person name="Liang C."/>
            <person name="Lipzen A."/>
            <person name="Lutzoni F."/>
            <person name="Magnuson J."/>
            <person name="Mondo S."/>
            <person name="Nolan M."/>
            <person name="Ohm R."/>
            <person name="Pangilinan J."/>
            <person name="Park H.-J."/>
            <person name="Ramirez L."/>
            <person name="Alfaro M."/>
            <person name="Sun H."/>
            <person name="Tritt A."/>
            <person name="Yoshinaga Y."/>
            <person name="Zwiers L.-H."/>
            <person name="Turgeon B."/>
            <person name="Goodwin S."/>
            <person name="Spatafora J."/>
            <person name="Crous P."/>
            <person name="Grigoriev I."/>
        </authorList>
    </citation>
    <scope>NUCLEOTIDE SEQUENCE</scope>
    <source>
        <strain evidence="1">CBS 525.71</strain>
    </source>
</reference>
<dbReference type="EMBL" id="MU006739">
    <property type="protein sequence ID" value="KAF2623102.1"/>
    <property type="molecule type" value="Genomic_DNA"/>
</dbReference>
<evidence type="ECO:0000313" key="1">
    <source>
        <dbReference type="EMBL" id="KAF2623102.1"/>
    </source>
</evidence>